<keyword evidence="1" id="KW-0812">Transmembrane</keyword>
<dbReference type="RefSeq" id="WP_085029640.1">
    <property type="nucleotide sequence ID" value="NZ_CP020772.1"/>
</dbReference>
<dbReference type="OrthoDB" id="9182830at2"/>
<sequence>MKKILDFLEQAAYMTKNPLGIIGLFISFIYAVSALVLTLSEQWLTLNQTWALVWFIVLFPILILIAFLYLVINHHQKLYSPSDYKDESNFFRPLNPEEQNEKFEKEAQNLFSVSELVLNDSKLKEKGVEQPTVQNEAENLNQALMNHLFNASNFYFLIEESVLRALESDMNITIRRQMALDTANERVNFSGIAFQPHELIGVEIKYTPTGKINEDQIESLVKMIQTVMEFNKDPRPIHFILSFVSDQPFKNEKETKLEIYERLHGNALVHFRFYLLDELRKKS</sequence>
<keyword evidence="1" id="KW-0472">Membrane</keyword>
<dbReference type="KEGG" id="hmn:HM131_10110"/>
<accession>A0A1W5ZV42</accession>
<reference evidence="2 3" key="1">
    <citation type="submission" date="2017-04" db="EMBL/GenBank/DDBJ databases">
        <title>The whole genome sequencing and assembly of Halobacillus mangrovi strain.</title>
        <authorList>
            <person name="Lee S.-J."/>
            <person name="Park M.-K."/>
            <person name="Kim J.-Y."/>
            <person name="Lee Y.-J."/>
            <person name="Yi H."/>
            <person name="Bahn Y.-S."/>
            <person name="Kim J.F."/>
            <person name="Lee D.-W."/>
        </authorList>
    </citation>
    <scope>NUCLEOTIDE SEQUENCE [LARGE SCALE GENOMIC DNA]</scope>
    <source>
        <strain evidence="2 3">KTB 131</strain>
    </source>
</reference>
<evidence type="ECO:0000313" key="3">
    <source>
        <dbReference type="Proteomes" id="UP000192527"/>
    </source>
</evidence>
<dbReference type="STRING" id="402384.HM131_10110"/>
<organism evidence="2 3">
    <name type="scientific">Halobacillus mangrovi</name>
    <dbReference type="NCBI Taxonomy" id="402384"/>
    <lineage>
        <taxon>Bacteria</taxon>
        <taxon>Bacillati</taxon>
        <taxon>Bacillota</taxon>
        <taxon>Bacilli</taxon>
        <taxon>Bacillales</taxon>
        <taxon>Bacillaceae</taxon>
        <taxon>Halobacillus</taxon>
    </lineage>
</organism>
<dbReference type="AlphaFoldDB" id="A0A1W5ZV42"/>
<feature type="transmembrane region" description="Helical" evidence="1">
    <location>
        <begin position="51"/>
        <end position="72"/>
    </location>
</feature>
<protein>
    <submittedName>
        <fullName evidence="2">Uncharacterized protein</fullName>
    </submittedName>
</protein>
<dbReference type="Proteomes" id="UP000192527">
    <property type="component" value="Chromosome"/>
</dbReference>
<feature type="transmembrane region" description="Helical" evidence="1">
    <location>
        <begin position="21"/>
        <end position="39"/>
    </location>
</feature>
<keyword evidence="1" id="KW-1133">Transmembrane helix</keyword>
<evidence type="ECO:0000256" key="1">
    <source>
        <dbReference type="SAM" id="Phobius"/>
    </source>
</evidence>
<evidence type="ECO:0000313" key="2">
    <source>
        <dbReference type="EMBL" id="ARI77168.1"/>
    </source>
</evidence>
<gene>
    <name evidence="2" type="ORF">HM131_10110</name>
</gene>
<dbReference type="EMBL" id="CP020772">
    <property type="protein sequence ID" value="ARI77168.1"/>
    <property type="molecule type" value="Genomic_DNA"/>
</dbReference>
<keyword evidence="3" id="KW-1185">Reference proteome</keyword>
<name>A0A1W5ZV42_9BACI</name>
<proteinExistence type="predicted"/>